<dbReference type="RefSeq" id="WP_168373304.1">
    <property type="nucleotide sequence ID" value="NZ_JAAXMD010000072.1"/>
</dbReference>
<gene>
    <name evidence="3" type="ORF">HF200_10520</name>
</gene>
<feature type="region of interest" description="Disordered" evidence="1">
    <location>
        <begin position="144"/>
        <end position="167"/>
    </location>
</feature>
<feature type="domain" description="B12-binding" evidence="2">
    <location>
        <begin position="7"/>
        <end position="144"/>
    </location>
</feature>
<evidence type="ECO:0000259" key="2">
    <source>
        <dbReference type="PROSITE" id="PS51332"/>
    </source>
</evidence>
<accession>A0ABX1IGT8</accession>
<dbReference type="Gene3D" id="3.40.50.280">
    <property type="entry name" value="Cobalamin-binding domain"/>
    <property type="match status" value="1"/>
</dbReference>
<evidence type="ECO:0000313" key="4">
    <source>
        <dbReference type="Proteomes" id="UP000744032"/>
    </source>
</evidence>
<dbReference type="InterPro" id="IPR036724">
    <property type="entry name" value="Cobalamin-bd_sf"/>
</dbReference>
<organism evidence="3 4">
    <name type="scientific">Streptomyces galbus</name>
    <dbReference type="NCBI Taxonomy" id="33898"/>
    <lineage>
        <taxon>Bacteria</taxon>
        <taxon>Bacillati</taxon>
        <taxon>Actinomycetota</taxon>
        <taxon>Actinomycetes</taxon>
        <taxon>Kitasatosporales</taxon>
        <taxon>Streptomycetaceae</taxon>
        <taxon>Streptomyces</taxon>
    </lineage>
</organism>
<dbReference type="EMBL" id="JAAXMD010000072">
    <property type="protein sequence ID" value="NKQ24871.1"/>
    <property type="molecule type" value="Genomic_DNA"/>
</dbReference>
<comment type="caution">
    <text evidence="3">The sequence shown here is derived from an EMBL/GenBank/DDBJ whole genome shotgun (WGS) entry which is preliminary data.</text>
</comment>
<name>A0ABX1IGT8_STRGB</name>
<evidence type="ECO:0000313" key="3">
    <source>
        <dbReference type="EMBL" id="NKQ24871.1"/>
    </source>
</evidence>
<dbReference type="PROSITE" id="PS51332">
    <property type="entry name" value="B12_BINDING"/>
    <property type="match status" value="1"/>
</dbReference>
<proteinExistence type="predicted"/>
<sequence>MVHSQHGLHVLVCGGASDAHTWNLVCLQLLLEEAGHRVTNLGPCVPEELLARECLTHRPDAVVIGSVNGHGYQDGLRPVRRLRREPSLAAVPVALGGKLGVAGVRDAAAADALRAAGCTAVFDDGDLAAFHTWVGGLAGHSAPTRTTAGLGARTRATAGAPTGGSRA</sequence>
<reference evidence="3 4" key="1">
    <citation type="submission" date="2020-04" db="EMBL/GenBank/DDBJ databases">
        <title>Genome sequence of Streptomyces galbus strain I339.</title>
        <authorList>
            <person name="Silva E.A.N."/>
            <person name="Merces M."/>
            <person name="Castelo Branco A.P.O.T."/>
            <person name="Vasconcelos P.C."/>
            <person name="Costa N.P."/>
            <person name="Marinho G.C.S."/>
            <person name="Oliveira C.J.B."/>
            <person name="Araujo D."/>
            <person name="Rodrigues Junior V.S."/>
            <person name="Almeida R."/>
            <person name="Silva Filho U.R."/>
            <person name="Andrade A.S.A."/>
            <person name="Cibulski S.P."/>
        </authorList>
    </citation>
    <scope>NUCLEOTIDE SEQUENCE [LARGE SCALE GENOMIC DNA]</scope>
    <source>
        <strain evidence="3 4">I339</strain>
    </source>
</reference>
<protein>
    <recommendedName>
        <fullName evidence="2">B12-binding domain-containing protein</fullName>
    </recommendedName>
</protein>
<keyword evidence="4" id="KW-1185">Reference proteome</keyword>
<dbReference type="Pfam" id="PF02310">
    <property type="entry name" value="B12-binding"/>
    <property type="match status" value="1"/>
</dbReference>
<evidence type="ECO:0000256" key="1">
    <source>
        <dbReference type="SAM" id="MobiDB-lite"/>
    </source>
</evidence>
<dbReference type="Proteomes" id="UP000744032">
    <property type="component" value="Unassembled WGS sequence"/>
</dbReference>
<dbReference type="SUPFAM" id="SSF52242">
    <property type="entry name" value="Cobalamin (vitamin B12)-binding domain"/>
    <property type="match status" value="1"/>
</dbReference>
<dbReference type="InterPro" id="IPR006158">
    <property type="entry name" value="Cobalamin-bd"/>
</dbReference>